<sequence>MWRRIKDIEFERIRIFCNCAGTIDSEKFIEIDTMLWNNIGLSVGLITQSAPIFLHFLYTTLDPLIKQVYQLARKLNNSFQSLVVNTSLNNVLCSML</sequence>
<protein>
    <submittedName>
        <fullName evidence="2">Uncharacterized protein</fullName>
    </submittedName>
</protein>
<proteinExistence type="predicted"/>
<accession>A0A1I7W6S3</accession>
<organism evidence="1 2">
    <name type="scientific">Heterorhabditis bacteriophora</name>
    <name type="common">Entomopathogenic nematode worm</name>
    <dbReference type="NCBI Taxonomy" id="37862"/>
    <lineage>
        <taxon>Eukaryota</taxon>
        <taxon>Metazoa</taxon>
        <taxon>Ecdysozoa</taxon>
        <taxon>Nematoda</taxon>
        <taxon>Chromadorea</taxon>
        <taxon>Rhabditida</taxon>
        <taxon>Rhabditina</taxon>
        <taxon>Rhabditomorpha</taxon>
        <taxon>Strongyloidea</taxon>
        <taxon>Heterorhabditidae</taxon>
        <taxon>Heterorhabditis</taxon>
    </lineage>
</organism>
<keyword evidence="1" id="KW-1185">Reference proteome</keyword>
<reference evidence="2" key="1">
    <citation type="submission" date="2016-11" db="UniProtKB">
        <authorList>
            <consortium name="WormBaseParasite"/>
        </authorList>
    </citation>
    <scope>IDENTIFICATION</scope>
</reference>
<evidence type="ECO:0000313" key="1">
    <source>
        <dbReference type="Proteomes" id="UP000095283"/>
    </source>
</evidence>
<dbReference type="AlphaFoldDB" id="A0A1I7W6S3"/>
<evidence type="ECO:0000313" key="2">
    <source>
        <dbReference type="WBParaSite" id="Hba_00320"/>
    </source>
</evidence>
<name>A0A1I7W6S3_HETBA</name>
<dbReference type="Proteomes" id="UP000095283">
    <property type="component" value="Unplaced"/>
</dbReference>
<dbReference type="WBParaSite" id="Hba_00320">
    <property type="protein sequence ID" value="Hba_00320"/>
    <property type="gene ID" value="Hba_00320"/>
</dbReference>